<reference evidence="2" key="1">
    <citation type="submission" date="2022-02" db="EMBL/GenBank/DDBJ databases">
        <authorList>
            <person name="Henning P.M."/>
            <person name="McCubbin A.G."/>
            <person name="Shore J.S."/>
        </authorList>
    </citation>
    <scope>NUCLEOTIDE SEQUENCE</scope>
    <source>
        <strain evidence="2">F60SS</strain>
        <tissue evidence="2">Leaves</tissue>
    </source>
</reference>
<evidence type="ECO:0000313" key="2">
    <source>
        <dbReference type="EMBL" id="KAJ4835917.1"/>
    </source>
</evidence>
<dbReference type="InterPro" id="IPR040339">
    <property type="entry name" value="At1g16860-like"/>
</dbReference>
<feature type="region of interest" description="Disordered" evidence="1">
    <location>
        <begin position="25"/>
        <end position="75"/>
    </location>
</feature>
<evidence type="ECO:0000313" key="3">
    <source>
        <dbReference type="Proteomes" id="UP001141552"/>
    </source>
</evidence>
<dbReference type="Proteomes" id="UP001141552">
    <property type="component" value="Unassembled WGS sequence"/>
</dbReference>
<gene>
    <name evidence="2" type="ORF">Tsubulata_026513</name>
</gene>
<protein>
    <submittedName>
        <fullName evidence="2">Uncharacterized protein</fullName>
    </submittedName>
</protein>
<dbReference type="EMBL" id="JAKUCV010004269">
    <property type="protein sequence ID" value="KAJ4835917.1"/>
    <property type="molecule type" value="Genomic_DNA"/>
</dbReference>
<proteinExistence type="predicted"/>
<dbReference type="PANTHER" id="PTHR33709">
    <property type="entry name" value="OSJNBA0035M09.9 PROTEIN"/>
    <property type="match status" value="1"/>
</dbReference>
<dbReference type="AlphaFoldDB" id="A0A9Q0FQU5"/>
<reference evidence="2" key="2">
    <citation type="journal article" date="2023" name="Plants (Basel)">
        <title>Annotation of the Turnera subulata (Passifloraceae) Draft Genome Reveals the S-Locus Evolved after the Divergence of Turneroideae from Passifloroideae in a Stepwise Manner.</title>
        <authorList>
            <person name="Henning P.M."/>
            <person name="Roalson E.H."/>
            <person name="Mir W."/>
            <person name="McCubbin A.G."/>
            <person name="Shore J.S."/>
        </authorList>
    </citation>
    <scope>NUCLEOTIDE SEQUENCE</scope>
    <source>
        <strain evidence="2">F60SS</strain>
    </source>
</reference>
<accession>A0A9Q0FQU5</accession>
<organism evidence="2 3">
    <name type="scientific">Turnera subulata</name>
    <dbReference type="NCBI Taxonomy" id="218843"/>
    <lineage>
        <taxon>Eukaryota</taxon>
        <taxon>Viridiplantae</taxon>
        <taxon>Streptophyta</taxon>
        <taxon>Embryophyta</taxon>
        <taxon>Tracheophyta</taxon>
        <taxon>Spermatophyta</taxon>
        <taxon>Magnoliopsida</taxon>
        <taxon>eudicotyledons</taxon>
        <taxon>Gunneridae</taxon>
        <taxon>Pentapetalae</taxon>
        <taxon>rosids</taxon>
        <taxon>fabids</taxon>
        <taxon>Malpighiales</taxon>
        <taxon>Passifloraceae</taxon>
        <taxon>Turnera</taxon>
    </lineage>
</organism>
<comment type="caution">
    <text evidence="2">The sequence shown here is derived from an EMBL/GenBank/DDBJ whole genome shotgun (WGS) entry which is preliminary data.</text>
</comment>
<keyword evidence="3" id="KW-1185">Reference proteome</keyword>
<evidence type="ECO:0000256" key="1">
    <source>
        <dbReference type="SAM" id="MobiDB-lite"/>
    </source>
</evidence>
<sequence length="75" mass="8150">MGTRIPSHQLKSELYALGWPEQLKADKKPTMASRAVPYSGGNVKKSGELGKSTSSSHNNSESMRNSSSGEAERKR</sequence>
<dbReference type="PANTHER" id="PTHR33709:SF17">
    <property type="entry name" value="UBIQUITIN-SPECIFIC PROTEASE FAMILY C19-RELATED PROTEIN"/>
    <property type="match status" value="1"/>
</dbReference>
<feature type="compositionally biased region" description="Low complexity" evidence="1">
    <location>
        <begin position="52"/>
        <end position="68"/>
    </location>
</feature>
<dbReference type="OrthoDB" id="1743201at2759"/>
<name>A0A9Q0FQU5_9ROSI</name>